<evidence type="ECO:0000256" key="5">
    <source>
        <dbReference type="ARBA" id="ARBA00022723"/>
    </source>
</evidence>
<dbReference type="SUPFAM" id="SSF52025">
    <property type="entry name" value="PA domain"/>
    <property type="match status" value="1"/>
</dbReference>
<reference evidence="18" key="1">
    <citation type="submission" date="2020-12" db="EMBL/GenBank/DDBJ databases">
        <title>Metabolic potential, ecology and presence of endohyphal bacteria is reflected in genomic diversity of Mucoromycotina.</title>
        <authorList>
            <person name="Muszewska A."/>
            <person name="Okrasinska A."/>
            <person name="Steczkiewicz K."/>
            <person name="Drgas O."/>
            <person name="Orlowska M."/>
            <person name="Perlinska-Lenart U."/>
            <person name="Aleksandrzak-Piekarczyk T."/>
            <person name="Szatraj K."/>
            <person name="Zielenkiewicz U."/>
            <person name="Pilsyk S."/>
            <person name="Malc E."/>
            <person name="Mieczkowski P."/>
            <person name="Kruszewska J.S."/>
            <person name="Biernat P."/>
            <person name="Pawlowska J."/>
        </authorList>
    </citation>
    <scope>NUCLEOTIDE SEQUENCE</scope>
    <source>
        <strain evidence="18">WA0000051536</strain>
    </source>
</reference>
<dbReference type="InterPro" id="IPR029044">
    <property type="entry name" value="Nucleotide-diphossugar_trans"/>
</dbReference>
<dbReference type="Pfam" id="PF04389">
    <property type="entry name" value="Peptidase_M28"/>
    <property type="match status" value="1"/>
</dbReference>
<evidence type="ECO:0000256" key="12">
    <source>
        <dbReference type="ARBA" id="ARBA00057883"/>
    </source>
</evidence>
<protein>
    <recommendedName>
        <fullName evidence="13">Peptide hydrolase</fullName>
        <ecNumber evidence="13">3.4.-.-</ecNumber>
    </recommendedName>
</protein>
<keyword evidence="15" id="KW-0812">Transmembrane</keyword>
<dbReference type="OrthoDB" id="10013407at2759"/>
<keyword evidence="7" id="KW-0325">Glycoprotein</keyword>
<keyword evidence="15" id="KW-1133">Transmembrane helix</keyword>
<comment type="similarity">
    <text evidence="13">Belongs to the peptidase M28 family.</text>
</comment>
<keyword evidence="4" id="KW-0808">Transferase</keyword>
<dbReference type="GO" id="GO:0005978">
    <property type="term" value="P:glycogen biosynthetic process"/>
    <property type="evidence" value="ECO:0007669"/>
    <property type="project" value="UniProtKB-KW"/>
</dbReference>
<keyword evidence="15" id="KW-0472">Membrane</keyword>
<keyword evidence="6" id="KW-0320">Glycogen biosynthesis</keyword>
<dbReference type="SUPFAM" id="SSF53448">
    <property type="entry name" value="Nucleotide-diphospho-sugar transferases"/>
    <property type="match status" value="1"/>
</dbReference>
<keyword evidence="3" id="KW-0963">Cytoplasm</keyword>
<proteinExistence type="inferred from homology"/>
<evidence type="ECO:0000259" key="16">
    <source>
        <dbReference type="Pfam" id="PF02225"/>
    </source>
</evidence>
<dbReference type="FunFam" id="3.90.550.10:FF:000092">
    <property type="entry name" value="Glycogenin 2"/>
    <property type="match status" value="1"/>
</dbReference>
<dbReference type="Pfam" id="PF02225">
    <property type="entry name" value="PA"/>
    <property type="match status" value="1"/>
</dbReference>
<evidence type="ECO:0000256" key="14">
    <source>
        <dbReference type="SAM" id="MobiDB-lite"/>
    </source>
</evidence>
<evidence type="ECO:0000256" key="4">
    <source>
        <dbReference type="ARBA" id="ARBA00022679"/>
    </source>
</evidence>
<dbReference type="InterPro" id="IPR003137">
    <property type="entry name" value="PA_domain"/>
</dbReference>
<evidence type="ECO:0000256" key="11">
    <source>
        <dbReference type="ARBA" id="ARBA00052293"/>
    </source>
</evidence>
<dbReference type="Gene3D" id="3.90.550.10">
    <property type="entry name" value="Spore Coat Polysaccharide Biosynthesis Protein SpsA, Chain A"/>
    <property type="match status" value="1"/>
</dbReference>
<dbReference type="Proteomes" id="UP000612746">
    <property type="component" value="Unassembled WGS sequence"/>
</dbReference>
<dbReference type="InterPro" id="IPR002495">
    <property type="entry name" value="Glyco_trans_8"/>
</dbReference>
<dbReference type="GO" id="GO:0008233">
    <property type="term" value="F:peptidase activity"/>
    <property type="evidence" value="ECO:0007669"/>
    <property type="project" value="UniProtKB-KW"/>
</dbReference>
<dbReference type="EMBL" id="JAEPRA010000018">
    <property type="protein sequence ID" value="KAG2173507.1"/>
    <property type="molecule type" value="Genomic_DNA"/>
</dbReference>
<evidence type="ECO:0000256" key="13">
    <source>
        <dbReference type="RuleBase" id="RU361240"/>
    </source>
</evidence>
<evidence type="ECO:0000256" key="2">
    <source>
        <dbReference type="ARBA" id="ARBA00004496"/>
    </source>
</evidence>
<keyword evidence="5 13" id="KW-0479">Metal-binding</keyword>
<dbReference type="SUPFAM" id="SSF53187">
    <property type="entry name" value="Zn-dependent exopeptidases"/>
    <property type="match status" value="1"/>
</dbReference>
<comment type="subcellular location">
    <subcellularLocation>
        <location evidence="2">Cytoplasm</location>
    </subcellularLocation>
</comment>
<evidence type="ECO:0000256" key="3">
    <source>
        <dbReference type="ARBA" id="ARBA00022490"/>
    </source>
</evidence>
<feature type="region of interest" description="Disordered" evidence="14">
    <location>
        <begin position="1"/>
        <end position="32"/>
    </location>
</feature>
<dbReference type="PANTHER" id="PTHR11183">
    <property type="entry name" value="GLYCOGENIN SUBFAMILY MEMBER"/>
    <property type="match status" value="1"/>
</dbReference>
<gene>
    <name evidence="18" type="ORF">INT44_007098</name>
</gene>
<evidence type="ECO:0000256" key="6">
    <source>
        <dbReference type="ARBA" id="ARBA00023056"/>
    </source>
</evidence>
<evidence type="ECO:0000256" key="1">
    <source>
        <dbReference type="ARBA" id="ARBA00001936"/>
    </source>
</evidence>
<evidence type="ECO:0000313" key="18">
    <source>
        <dbReference type="EMBL" id="KAG2173507.1"/>
    </source>
</evidence>
<dbReference type="Pfam" id="PF01501">
    <property type="entry name" value="Glyco_transf_8"/>
    <property type="match status" value="1"/>
</dbReference>
<evidence type="ECO:0000256" key="7">
    <source>
        <dbReference type="ARBA" id="ARBA00023180"/>
    </source>
</evidence>
<dbReference type="CDD" id="cd00538">
    <property type="entry name" value="PA"/>
    <property type="match status" value="1"/>
</dbReference>
<comment type="function">
    <text evidence="12">Self-glucosylating initiator of glycogen synthesis. It catalyzes the formation of a short alpha (1,4)-glucosyl chain covalently attached via a glucose 1-O-tyrosyl linkage to internal tyrosine residues and these chains act as primers for the elongation reaction catalyzed by glycogen synthase.</text>
</comment>
<keyword evidence="8" id="KW-0464">Manganese</keyword>
<organism evidence="18 19">
    <name type="scientific">Umbelopsis vinacea</name>
    <dbReference type="NCBI Taxonomy" id="44442"/>
    <lineage>
        <taxon>Eukaryota</taxon>
        <taxon>Fungi</taxon>
        <taxon>Fungi incertae sedis</taxon>
        <taxon>Mucoromycota</taxon>
        <taxon>Mucoromycotina</taxon>
        <taxon>Umbelopsidomycetes</taxon>
        <taxon>Umbelopsidales</taxon>
        <taxon>Umbelopsidaceae</taxon>
        <taxon>Umbelopsis</taxon>
    </lineage>
</organism>
<dbReference type="InterPro" id="IPR046450">
    <property type="entry name" value="PA_dom_sf"/>
</dbReference>
<comment type="cofactor">
    <cofactor evidence="1">
        <name>Mn(2+)</name>
        <dbReference type="ChEBI" id="CHEBI:29035"/>
    </cofactor>
</comment>
<name>A0A8H7PGG1_9FUNG</name>
<dbReference type="GO" id="GO:0046872">
    <property type="term" value="F:metal ion binding"/>
    <property type="evidence" value="ECO:0007669"/>
    <property type="project" value="UniProtKB-KW"/>
</dbReference>
<dbReference type="InterPro" id="IPR007484">
    <property type="entry name" value="Peptidase_M28"/>
</dbReference>
<keyword evidence="19" id="KW-1185">Reference proteome</keyword>
<feature type="region of interest" description="Disordered" evidence="14">
    <location>
        <begin position="778"/>
        <end position="820"/>
    </location>
</feature>
<dbReference type="GO" id="GO:0006508">
    <property type="term" value="P:proteolysis"/>
    <property type="evidence" value="ECO:0007669"/>
    <property type="project" value="UniProtKB-KW"/>
</dbReference>
<evidence type="ECO:0000256" key="8">
    <source>
        <dbReference type="ARBA" id="ARBA00023211"/>
    </source>
</evidence>
<dbReference type="InterPro" id="IPR050587">
    <property type="entry name" value="GNT1/Glycosyltrans_8"/>
</dbReference>
<evidence type="ECO:0000256" key="9">
    <source>
        <dbReference type="ARBA" id="ARBA00038162"/>
    </source>
</evidence>
<keyword evidence="13" id="KW-0378">Hydrolase</keyword>
<evidence type="ECO:0000256" key="10">
    <source>
        <dbReference type="ARBA" id="ARBA00050886"/>
    </source>
</evidence>
<dbReference type="GO" id="GO:0005737">
    <property type="term" value="C:cytoplasm"/>
    <property type="evidence" value="ECO:0007669"/>
    <property type="project" value="UniProtKB-SubCell"/>
</dbReference>
<keyword evidence="13" id="KW-0862">Zinc</keyword>
<dbReference type="Gene3D" id="3.40.630.10">
    <property type="entry name" value="Zn peptidases"/>
    <property type="match status" value="1"/>
</dbReference>
<accession>A0A8H7PGG1</accession>
<dbReference type="GO" id="GO:0008466">
    <property type="term" value="F:glycogenin glucosyltransferase activity"/>
    <property type="evidence" value="ECO:0007669"/>
    <property type="project" value="UniProtKB-EC"/>
</dbReference>
<feature type="domain" description="Peptidase M28" evidence="17">
    <location>
        <begin position="317"/>
        <end position="521"/>
    </location>
</feature>
<feature type="compositionally biased region" description="Pro residues" evidence="14">
    <location>
        <begin position="804"/>
        <end position="814"/>
    </location>
</feature>
<evidence type="ECO:0000259" key="17">
    <source>
        <dbReference type="Pfam" id="PF04389"/>
    </source>
</evidence>
<comment type="catalytic activity">
    <reaction evidence="11">
        <text>L-tyrosyl-[glycogenin] + UDP-alpha-D-glucose = alpha-D-glucosyl-L-tyrosyl-[glycogenin] + UDP + H(+)</text>
        <dbReference type="Rhea" id="RHEA:23360"/>
        <dbReference type="Rhea" id="RHEA-COMP:14604"/>
        <dbReference type="Rhea" id="RHEA-COMP:14605"/>
        <dbReference type="ChEBI" id="CHEBI:15378"/>
        <dbReference type="ChEBI" id="CHEBI:46858"/>
        <dbReference type="ChEBI" id="CHEBI:58223"/>
        <dbReference type="ChEBI" id="CHEBI:58885"/>
        <dbReference type="ChEBI" id="CHEBI:140573"/>
        <dbReference type="EC" id="2.4.1.186"/>
    </reaction>
</comment>
<sequence>MTPTDESQPLLRPAAVTRADSDKSRSSSSILPAPSVTRGRRLSLRKHTVWMLPLGIATIILFITFISVITLYFEREWAHKDPLPLDNDPILARLHTSNIYRHLEALYDIARHHDNSRSVKNGYNASAAYVMQELQDRARCDLQVHHFQVPIWDQLGKPTLTAHFADNVTIDYQDSVDFWSMRYGGQSASLPNHPIVHIDGHGCHSEAFQSVAGKIVLIEEPVSSRACEIWDAAWNAEQAGASAIIFYNSIHRKSLLFSRVRITDWKQGDPLMTIPVVAASHSVGQTLKGSISHVRLSLTTKTQITLENTHNTICVGRLGNDSQRIVVGAHLDSVPAGPGMVDNASGSGSLLEMAIVLSEAHQQFLPHNKLVFAFWGAEEIGLLGSREWVRSMRRDHPDEWQKIVANINLDMLGSPNYISLVHDGEDAPLSVRTASIQIQKAFETFFKLEKLPFKLESMTAGSDFLPFLLNDVPSGGVLTGAGERKTDQERHEHGGLANAPLDPCYHQPCDTLENVSREAITIVSVGLTACLTDSYAPGALVLAQRLRELGTTRDIAVMVTANVSDSTRKDLKLAFDRIIDIDKMDSGQADNLALLGRPELGVTFSKLQLWQLDYDKVVFLDADVLPMRLVDELFDRPEFSAAPDAGWPDCFNSGVFVAVPNKDTYRQLCDLAAEKGSFDGGDQGLLNTYFSSWSTNSSDHRLPFIYNTTPTAVYSYVPAYHVNRDNIAIAHFIGTTKPWHSPPAPSTSSQDKYDLVQQWWAVYNRYYGEPTASAAAPISSSVAPPPPVAPPTESLPISSIAPPTYDPAVPPPSQVQPVFPWEQTGTSHCTRVWYD</sequence>
<comment type="similarity">
    <text evidence="9">Belongs to the glycosyltransferase 8 family. Glycogenin subfamily.</text>
</comment>
<feature type="transmembrane region" description="Helical" evidence="15">
    <location>
        <begin position="48"/>
        <end position="73"/>
    </location>
</feature>
<dbReference type="EC" id="3.4.-.-" evidence="13"/>
<evidence type="ECO:0000256" key="15">
    <source>
        <dbReference type="SAM" id="Phobius"/>
    </source>
</evidence>
<comment type="caution">
    <text evidence="18">The sequence shown here is derived from an EMBL/GenBank/DDBJ whole genome shotgun (WGS) entry which is preliminary data.</text>
</comment>
<dbReference type="AlphaFoldDB" id="A0A8H7PGG1"/>
<keyword evidence="13" id="KW-0645">Protease</keyword>
<dbReference type="Gene3D" id="3.50.30.30">
    <property type="match status" value="1"/>
</dbReference>
<evidence type="ECO:0000313" key="19">
    <source>
        <dbReference type="Proteomes" id="UP000612746"/>
    </source>
</evidence>
<dbReference type="CDD" id="cd02537">
    <property type="entry name" value="GT8_Glycogenin"/>
    <property type="match status" value="1"/>
</dbReference>
<feature type="domain" description="PA" evidence="16">
    <location>
        <begin position="194"/>
        <end position="287"/>
    </location>
</feature>
<comment type="catalytic activity">
    <reaction evidence="10">
        <text>[1,4-alpha-D-glucosyl](n)-L-tyrosyl-[glycogenin] + UDP-alpha-D-glucose = [1,4-alpha-D-glucosyl](n+1)-L-tyrosyl-[glycogenin] + UDP + H(+)</text>
        <dbReference type="Rhea" id="RHEA:56560"/>
        <dbReference type="Rhea" id="RHEA-COMP:14606"/>
        <dbReference type="Rhea" id="RHEA-COMP:14607"/>
        <dbReference type="ChEBI" id="CHEBI:15378"/>
        <dbReference type="ChEBI" id="CHEBI:58223"/>
        <dbReference type="ChEBI" id="CHEBI:58885"/>
        <dbReference type="ChEBI" id="CHEBI:140574"/>
        <dbReference type="EC" id="2.4.1.186"/>
    </reaction>
</comment>